<dbReference type="InterPro" id="IPR052929">
    <property type="entry name" value="RNase_H-like_EbsB-rel"/>
</dbReference>
<dbReference type="PANTHER" id="PTHR47074">
    <property type="entry name" value="BNAC02G40300D PROTEIN"/>
    <property type="match status" value="1"/>
</dbReference>
<dbReference type="EMBL" id="JANJYJ010000006">
    <property type="protein sequence ID" value="KAK3205334.1"/>
    <property type="molecule type" value="Genomic_DNA"/>
</dbReference>
<dbReference type="InterPro" id="IPR044730">
    <property type="entry name" value="RNase_H-like_dom_plant"/>
</dbReference>
<dbReference type="InterPro" id="IPR002156">
    <property type="entry name" value="RNaseH_domain"/>
</dbReference>
<dbReference type="AlphaFoldDB" id="A0AAE0A868"/>
<accession>A0AAE0A868</accession>
<dbReference type="CDD" id="cd06222">
    <property type="entry name" value="RNase_H_like"/>
    <property type="match status" value="1"/>
</dbReference>
<evidence type="ECO:0000313" key="3">
    <source>
        <dbReference type="EMBL" id="KAK3205845.1"/>
    </source>
</evidence>
<gene>
    <name evidence="2" type="ORF">Dsin_019380</name>
    <name evidence="3" type="ORF">Dsin_019891</name>
</gene>
<feature type="domain" description="RNase H type-1" evidence="1">
    <location>
        <begin position="3"/>
        <end position="71"/>
    </location>
</feature>
<evidence type="ECO:0000313" key="4">
    <source>
        <dbReference type="Proteomes" id="UP001281410"/>
    </source>
</evidence>
<proteinExistence type="predicted"/>
<name>A0AAE0A868_9ROSI</name>
<reference evidence="3" key="1">
    <citation type="journal article" date="2023" name="Plant J.">
        <title>Genome sequences and population genomics provide insights into the demographic history, inbreeding, and mutation load of two 'living fossil' tree species of Dipteronia.</title>
        <authorList>
            <person name="Feng Y."/>
            <person name="Comes H.P."/>
            <person name="Chen J."/>
            <person name="Zhu S."/>
            <person name="Lu R."/>
            <person name="Zhang X."/>
            <person name="Li P."/>
            <person name="Qiu J."/>
            <person name="Olsen K.M."/>
            <person name="Qiu Y."/>
        </authorList>
    </citation>
    <scope>NUCLEOTIDE SEQUENCE</scope>
    <source>
        <strain evidence="3">NBL</strain>
    </source>
</reference>
<dbReference type="GO" id="GO:0004523">
    <property type="term" value="F:RNA-DNA hybrid ribonuclease activity"/>
    <property type="evidence" value="ECO:0007669"/>
    <property type="project" value="InterPro"/>
</dbReference>
<dbReference type="EMBL" id="JANJYJ010000006">
    <property type="protein sequence ID" value="KAK3205845.1"/>
    <property type="molecule type" value="Genomic_DNA"/>
</dbReference>
<protein>
    <recommendedName>
        <fullName evidence="1">RNase H type-1 domain-containing protein</fullName>
    </recommendedName>
</protein>
<evidence type="ECO:0000313" key="2">
    <source>
        <dbReference type="EMBL" id="KAK3205334.1"/>
    </source>
</evidence>
<organism evidence="3 4">
    <name type="scientific">Dipteronia sinensis</name>
    <dbReference type="NCBI Taxonomy" id="43782"/>
    <lineage>
        <taxon>Eukaryota</taxon>
        <taxon>Viridiplantae</taxon>
        <taxon>Streptophyta</taxon>
        <taxon>Embryophyta</taxon>
        <taxon>Tracheophyta</taxon>
        <taxon>Spermatophyta</taxon>
        <taxon>Magnoliopsida</taxon>
        <taxon>eudicotyledons</taxon>
        <taxon>Gunneridae</taxon>
        <taxon>Pentapetalae</taxon>
        <taxon>rosids</taxon>
        <taxon>malvids</taxon>
        <taxon>Sapindales</taxon>
        <taxon>Sapindaceae</taxon>
        <taxon>Hippocastanoideae</taxon>
        <taxon>Acereae</taxon>
        <taxon>Dipteronia</taxon>
    </lineage>
</organism>
<dbReference type="GO" id="GO:0003676">
    <property type="term" value="F:nucleic acid binding"/>
    <property type="evidence" value="ECO:0007669"/>
    <property type="project" value="InterPro"/>
</dbReference>
<comment type="caution">
    <text evidence="3">The sequence shown here is derived from an EMBL/GenBank/DDBJ whole genome shotgun (WGS) entry which is preliminary data.</text>
</comment>
<dbReference type="PANTHER" id="PTHR47074:SF61">
    <property type="entry name" value="RNASE H TYPE-1 DOMAIN-CONTAINING PROTEIN"/>
    <property type="match status" value="1"/>
</dbReference>
<dbReference type="Pfam" id="PF13456">
    <property type="entry name" value="RVT_3"/>
    <property type="match status" value="1"/>
</dbReference>
<evidence type="ECO:0000259" key="1">
    <source>
        <dbReference type="Pfam" id="PF13456"/>
    </source>
</evidence>
<dbReference type="Proteomes" id="UP001281410">
    <property type="component" value="Unassembled WGS sequence"/>
</dbReference>
<keyword evidence="4" id="KW-1185">Reference proteome</keyword>
<sequence length="87" mass="9653">MMMAREDGLWSCDVELDAHMVVKLVSSPIVSCSEVDLVIQDIKLQLLDFLDCKISFVPRKVNMAAHCLAKLGLTIENDNFLVGGVPY</sequence>